<dbReference type="AlphaFoldDB" id="A0A5N5QBX6"/>
<sequence length="193" mass="21282">MEEDDEQSKAVPPWVYLEYRQMITIAGVSSSVLFTHLSVSSRTTLNSALASIRSGPRFEVHSMGVLEAMKHHNVPLNKVCLLDPKAENILAPEDGDEFSWHLGSIQMTTDTALGVTKRVIVDKVPLNDITYVDHPTIRFNAKESVEMPFRYIADSKGEPILPEGMKELLKVCAGLLAPAKRLKHSTGGSKQGI</sequence>
<keyword evidence="2" id="KW-1185">Reference proteome</keyword>
<reference evidence="1 2" key="1">
    <citation type="journal article" date="2019" name="Fungal Biol. Biotechnol.">
        <title>Draft genome sequence of fastidious pathogen Ceratobasidium theobromae, which causes vascular-streak dieback in Theobroma cacao.</title>
        <authorList>
            <person name="Ali S.S."/>
            <person name="Asman A."/>
            <person name="Shao J."/>
            <person name="Firmansyah A.P."/>
            <person name="Susilo A.W."/>
            <person name="Rosmana A."/>
            <person name="McMahon P."/>
            <person name="Junaid M."/>
            <person name="Guest D."/>
            <person name="Kheng T.Y."/>
            <person name="Meinhardt L.W."/>
            <person name="Bailey B.A."/>
        </authorList>
    </citation>
    <scope>NUCLEOTIDE SEQUENCE [LARGE SCALE GENOMIC DNA]</scope>
    <source>
        <strain evidence="1 2">CT2</strain>
    </source>
</reference>
<comment type="caution">
    <text evidence="1">The sequence shown here is derived from an EMBL/GenBank/DDBJ whole genome shotgun (WGS) entry which is preliminary data.</text>
</comment>
<evidence type="ECO:0000313" key="2">
    <source>
        <dbReference type="Proteomes" id="UP000383932"/>
    </source>
</evidence>
<dbReference type="Proteomes" id="UP000383932">
    <property type="component" value="Unassembled WGS sequence"/>
</dbReference>
<dbReference type="Pfam" id="PF04252">
    <property type="entry name" value="SFM1-like"/>
    <property type="match status" value="2"/>
</dbReference>
<dbReference type="InterPro" id="IPR007364">
    <property type="entry name" value="SFM1-like"/>
</dbReference>
<protein>
    <submittedName>
        <fullName evidence="1">Uncharacterized protein</fullName>
    </submittedName>
</protein>
<dbReference type="GO" id="GO:0035241">
    <property type="term" value="F:protein-arginine omega-N monomethyltransferase activity"/>
    <property type="evidence" value="ECO:0007669"/>
    <property type="project" value="TreeGrafter"/>
</dbReference>
<dbReference type="OrthoDB" id="373498at2759"/>
<accession>A0A5N5QBX6</accession>
<evidence type="ECO:0000313" key="1">
    <source>
        <dbReference type="EMBL" id="KAB5588877.1"/>
    </source>
</evidence>
<dbReference type="PANTHER" id="PTHR35517">
    <property type="entry name" value="PROTEIN ARGININE N-METHYLTRANSFERASE SFM1"/>
    <property type="match status" value="1"/>
</dbReference>
<dbReference type="EMBL" id="SSOP01000354">
    <property type="protein sequence ID" value="KAB5588877.1"/>
    <property type="molecule type" value="Genomic_DNA"/>
</dbReference>
<proteinExistence type="predicted"/>
<gene>
    <name evidence="1" type="ORF">CTheo_7685</name>
</gene>
<dbReference type="PANTHER" id="PTHR35517:SF1">
    <property type="entry name" value="PROTEIN ARGININE N-METHYLTRANSFERASE SFM1"/>
    <property type="match status" value="1"/>
</dbReference>
<name>A0A5N5QBX6_9AGAM</name>
<organism evidence="1 2">
    <name type="scientific">Ceratobasidium theobromae</name>
    <dbReference type="NCBI Taxonomy" id="1582974"/>
    <lineage>
        <taxon>Eukaryota</taxon>
        <taxon>Fungi</taxon>
        <taxon>Dikarya</taxon>
        <taxon>Basidiomycota</taxon>
        <taxon>Agaricomycotina</taxon>
        <taxon>Agaricomycetes</taxon>
        <taxon>Cantharellales</taxon>
        <taxon>Ceratobasidiaceae</taxon>
        <taxon>Ceratobasidium</taxon>
    </lineage>
</organism>